<evidence type="ECO:0000256" key="1">
    <source>
        <dbReference type="SAM" id="Phobius"/>
    </source>
</evidence>
<organism evidence="2 3">
    <name type="scientific">Halomonas citrativorans</name>
    <dbReference type="NCBI Taxonomy" id="2742612"/>
    <lineage>
        <taxon>Bacteria</taxon>
        <taxon>Pseudomonadati</taxon>
        <taxon>Pseudomonadota</taxon>
        <taxon>Gammaproteobacteria</taxon>
        <taxon>Oceanospirillales</taxon>
        <taxon>Halomonadaceae</taxon>
        <taxon>Halomonas</taxon>
    </lineage>
</organism>
<accession>A0A1R4HQ27</accession>
<evidence type="ECO:0000313" key="2">
    <source>
        <dbReference type="EMBL" id="SJN09628.1"/>
    </source>
</evidence>
<dbReference type="AlphaFoldDB" id="A0A1R4HQ27"/>
<comment type="caution">
    <text evidence="2">The sequence shown here is derived from an EMBL/GenBank/DDBJ whole genome shotgun (WGS) entry which is preliminary data.</text>
</comment>
<name>A0A1R4HQ27_9GAMM</name>
<keyword evidence="1" id="KW-0812">Transmembrane</keyword>
<keyword evidence="1" id="KW-0472">Membrane</keyword>
<sequence length="59" mass="6525">MLHQDSLKNSKKRAGKKIPLKDSFTGKLPASTCENAFILTQTATWITGMLAALFCRANR</sequence>
<protein>
    <submittedName>
        <fullName evidence="2">Uncharacterized protein</fullName>
    </submittedName>
</protein>
<keyword evidence="1" id="KW-1133">Transmembrane helix</keyword>
<dbReference type="EMBL" id="FUKM01000005">
    <property type="protein sequence ID" value="SJN09628.1"/>
    <property type="molecule type" value="Genomic_DNA"/>
</dbReference>
<feature type="transmembrane region" description="Helical" evidence="1">
    <location>
        <begin position="36"/>
        <end position="55"/>
    </location>
</feature>
<gene>
    <name evidence="2" type="ORF">CZ787_01915</name>
</gene>
<dbReference type="Proteomes" id="UP000196331">
    <property type="component" value="Unassembled WGS sequence"/>
</dbReference>
<reference evidence="2 3" key="1">
    <citation type="submission" date="2017-02" db="EMBL/GenBank/DDBJ databases">
        <authorList>
            <person name="Dridi B."/>
        </authorList>
    </citation>
    <scope>NUCLEOTIDE SEQUENCE [LARGE SCALE GENOMIC DNA]</scope>
    <source>
        <strain evidence="2 3">JB380</strain>
    </source>
</reference>
<evidence type="ECO:0000313" key="3">
    <source>
        <dbReference type="Proteomes" id="UP000196331"/>
    </source>
</evidence>
<proteinExistence type="predicted"/>